<dbReference type="Proteomes" id="UP001050975">
    <property type="component" value="Unassembled WGS sequence"/>
</dbReference>
<dbReference type="InterPro" id="IPR010982">
    <property type="entry name" value="Lambda_DNA-bd_dom_sf"/>
</dbReference>
<dbReference type="Gene3D" id="1.10.260.40">
    <property type="entry name" value="lambda repressor-like DNA-binding domains"/>
    <property type="match status" value="1"/>
</dbReference>
<dbReference type="AlphaFoldDB" id="A0AAV3XD11"/>
<dbReference type="Pfam" id="PF01381">
    <property type="entry name" value="HTH_3"/>
    <property type="match status" value="1"/>
</dbReference>
<sequence>MTKSFDSNEPTVQTLIEAAGITQRQLSQKLNVTELSINNWANRRKLPRVDHFLAMCRELNVSPKTLAKAMRLDVEGIPDDVPPLRQPDE</sequence>
<accession>A0AAV3XD11</accession>
<protein>
    <recommendedName>
        <fullName evidence="1">HTH cro/C1-type domain-containing protein</fullName>
    </recommendedName>
</protein>
<evidence type="ECO:0000259" key="1">
    <source>
        <dbReference type="PROSITE" id="PS50943"/>
    </source>
</evidence>
<dbReference type="CDD" id="cd00093">
    <property type="entry name" value="HTH_XRE"/>
    <property type="match status" value="1"/>
</dbReference>
<dbReference type="EMBL" id="BLAY01000041">
    <property type="protein sequence ID" value="GET38227.1"/>
    <property type="molecule type" value="Genomic_DNA"/>
</dbReference>
<feature type="domain" description="HTH cro/C1-type" evidence="1">
    <location>
        <begin position="12"/>
        <end position="66"/>
    </location>
</feature>
<reference evidence="2" key="1">
    <citation type="submission" date="2019-10" db="EMBL/GenBank/DDBJ databases">
        <title>Draft genome sequece of Microseira wollei NIES-4236.</title>
        <authorList>
            <person name="Yamaguchi H."/>
            <person name="Suzuki S."/>
            <person name="Kawachi M."/>
        </authorList>
    </citation>
    <scope>NUCLEOTIDE SEQUENCE</scope>
    <source>
        <strain evidence="2">NIES-4236</strain>
    </source>
</reference>
<evidence type="ECO:0000313" key="3">
    <source>
        <dbReference type="Proteomes" id="UP001050975"/>
    </source>
</evidence>
<dbReference type="GO" id="GO:0003677">
    <property type="term" value="F:DNA binding"/>
    <property type="evidence" value="ECO:0007669"/>
    <property type="project" value="InterPro"/>
</dbReference>
<organism evidence="2 3">
    <name type="scientific">Microseira wollei NIES-4236</name>
    <dbReference type="NCBI Taxonomy" id="2530354"/>
    <lineage>
        <taxon>Bacteria</taxon>
        <taxon>Bacillati</taxon>
        <taxon>Cyanobacteriota</taxon>
        <taxon>Cyanophyceae</taxon>
        <taxon>Oscillatoriophycideae</taxon>
        <taxon>Aerosakkonematales</taxon>
        <taxon>Aerosakkonemataceae</taxon>
        <taxon>Microseira</taxon>
    </lineage>
</organism>
<dbReference type="InterPro" id="IPR001387">
    <property type="entry name" value="Cro/C1-type_HTH"/>
</dbReference>
<comment type="caution">
    <text evidence="2">The sequence shown here is derived from an EMBL/GenBank/DDBJ whole genome shotgun (WGS) entry which is preliminary data.</text>
</comment>
<name>A0AAV3XD11_9CYAN</name>
<dbReference type="SUPFAM" id="SSF47413">
    <property type="entry name" value="lambda repressor-like DNA-binding domains"/>
    <property type="match status" value="1"/>
</dbReference>
<dbReference type="PROSITE" id="PS50943">
    <property type="entry name" value="HTH_CROC1"/>
    <property type="match status" value="1"/>
</dbReference>
<keyword evidence="3" id="KW-1185">Reference proteome</keyword>
<evidence type="ECO:0000313" key="2">
    <source>
        <dbReference type="EMBL" id="GET38227.1"/>
    </source>
</evidence>
<dbReference type="RefSeq" id="WP_226581085.1">
    <property type="nucleotide sequence ID" value="NZ_BLAY01000041.1"/>
</dbReference>
<gene>
    <name evidence="2" type="ORF">MiSe_29810</name>
</gene>
<proteinExistence type="predicted"/>
<dbReference type="SMART" id="SM00530">
    <property type="entry name" value="HTH_XRE"/>
    <property type="match status" value="1"/>
</dbReference>